<keyword evidence="1" id="KW-0285">Flavoprotein</keyword>
<keyword evidence="6" id="KW-1185">Reference proteome</keyword>
<comment type="caution">
    <text evidence="5">The sequence shown here is derived from an EMBL/GenBank/DDBJ whole genome shotgun (WGS) entry which is preliminary data.</text>
</comment>
<dbReference type="InterPro" id="IPR036188">
    <property type="entry name" value="FAD/NAD-bd_sf"/>
</dbReference>
<keyword evidence="2" id="KW-0560">Oxidoreductase</keyword>
<evidence type="ECO:0000256" key="3">
    <source>
        <dbReference type="ARBA" id="ARBA00048132"/>
    </source>
</evidence>
<gene>
    <name evidence="5" type="ORF">JOE68_001367</name>
</gene>
<name>A0ABS2S2N6_9PSEU</name>
<accession>A0ABS2S2N6</accession>
<dbReference type="Gene3D" id="3.50.50.60">
    <property type="entry name" value="FAD/NAD(P)-binding domain"/>
    <property type="match status" value="2"/>
</dbReference>
<dbReference type="EMBL" id="JAFBCL010000001">
    <property type="protein sequence ID" value="MBM7810502.1"/>
    <property type="molecule type" value="Genomic_DNA"/>
</dbReference>
<organism evidence="5 6">
    <name type="scientific">Saccharothrix algeriensis</name>
    <dbReference type="NCBI Taxonomy" id="173560"/>
    <lineage>
        <taxon>Bacteria</taxon>
        <taxon>Bacillati</taxon>
        <taxon>Actinomycetota</taxon>
        <taxon>Actinomycetes</taxon>
        <taxon>Pseudonocardiales</taxon>
        <taxon>Pseudonocardiaceae</taxon>
        <taxon>Saccharothrix</taxon>
    </lineage>
</organism>
<dbReference type="InterPro" id="IPR050097">
    <property type="entry name" value="Ferredoxin-NADP_redctase_2"/>
</dbReference>
<dbReference type="PRINTS" id="PR00469">
    <property type="entry name" value="PNDRDTASEII"/>
</dbReference>
<evidence type="ECO:0000313" key="5">
    <source>
        <dbReference type="EMBL" id="MBM7810502.1"/>
    </source>
</evidence>
<evidence type="ECO:0000256" key="2">
    <source>
        <dbReference type="ARBA" id="ARBA00023002"/>
    </source>
</evidence>
<evidence type="ECO:0000313" key="6">
    <source>
        <dbReference type="Proteomes" id="UP001195724"/>
    </source>
</evidence>
<dbReference type="InterPro" id="IPR023753">
    <property type="entry name" value="FAD/NAD-binding_dom"/>
</dbReference>
<comment type="catalytic activity">
    <reaction evidence="3">
        <text>[thioredoxin]-dithiol + NADP(+) = [thioredoxin]-disulfide + NADPH + H(+)</text>
        <dbReference type="Rhea" id="RHEA:20345"/>
        <dbReference type="Rhea" id="RHEA-COMP:10698"/>
        <dbReference type="Rhea" id="RHEA-COMP:10700"/>
        <dbReference type="ChEBI" id="CHEBI:15378"/>
        <dbReference type="ChEBI" id="CHEBI:29950"/>
        <dbReference type="ChEBI" id="CHEBI:50058"/>
        <dbReference type="ChEBI" id="CHEBI:57783"/>
        <dbReference type="ChEBI" id="CHEBI:58349"/>
        <dbReference type="EC" id="1.8.1.9"/>
    </reaction>
</comment>
<dbReference type="PRINTS" id="PR00368">
    <property type="entry name" value="FADPNR"/>
</dbReference>
<evidence type="ECO:0000256" key="1">
    <source>
        <dbReference type="ARBA" id="ARBA00022630"/>
    </source>
</evidence>
<reference evidence="5 6" key="1">
    <citation type="submission" date="2021-01" db="EMBL/GenBank/DDBJ databases">
        <title>Sequencing the genomes of 1000 actinobacteria strains.</title>
        <authorList>
            <person name="Klenk H.-P."/>
        </authorList>
    </citation>
    <scope>NUCLEOTIDE SEQUENCE [LARGE SCALE GENOMIC DNA]</scope>
    <source>
        <strain evidence="5 6">DSM 44581</strain>
    </source>
</reference>
<dbReference type="Pfam" id="PF07992">
    <property type="entry name" value="Pyr_redox_2"/>
    <property type="match status" value="1"/>
</dbReference>
<dbReference type="Proteomes" id="UP001195724">
    <property type="component" value="Unassembled WGS sequence"/>
</dbReference>
<feature type="domain" description="FAD/NAD(P)-binding" evidence="4">
    <location>
        <begin position="7"/>
        <end position="276"/>
    </location>
</feature>
<dbReference type="SUPFAM" id="SSF51905">
    <property type="entry name" value="FAD/NAD(P)-binding domain"/>
    <property type="match status" value="1"/>
</dbReference>
<dbReference type="RefSeq" id="WP_204841471.1">
    <property type="nucleotide sequence ID" value="NZ_JAFBCL010000001.1"/>
</dbReference>
<protein>
    <submittedName>
        <fullName evidence="5">Thioredoxin reductase</fullName>
    </submittedName>
</protein>
<sequence length="302" mass="31750">MNAGEVDVAVVGGGAAGLGAALTLAQAFRRVVVIDDGDPANAASPGIRGYPGHDGVEPRRYLDQVRYEVTRAGGRVVSGRVRALTGRSPEFLVHTEERITWRARRVVLATGAHHRLPGVPGLAGLWGTLVQNCPYCHDWGGRRARSVAVLGATAGAVRLAGLLTQWSVEVVLLPGDARPVRSLPGVRVVHGAVRAVERAVPGVRVLLEPDNRLEVDACFLDAPPEPRLGLLEPLRPDLRGEPLRPDPTGRTPVDGVWVVGTAAGPTQKVITAAGHGVAAGQAINAALVEEDLAARRAEERTA</sequence>
<dbReference type="PANTHER" id="PTHR48105">
    <property type="entry name" value="THIOREDOXIN REDUCTASE 1-RELATED-RELATED"/>
    <property type="match status" value="1"/>
</dbReference>
<proteinExistence type="predicted"/>
<evidence type="ECO:0000259" key="4">
    <source>
        <dbReference type="Pfam" id="PF07992"/>
    </source>
</evidence>